<evidence type="ECO:0000313" key="3">
    <source>
        <dbReference type="Proteomes" id="UP000018949"/>
    </source>
</evidence>
<sequence>MVAIEFSTDTVKLDINGRVALLELNRPEALNALDVEMIKGITMNLKEICKSVEVDILVIKGAGRAFSAGGDIKTMLSNTNESDFYHVMDDIHDMIVTLYNMPKVTISAVTGAAAGLGFSLALATDYIIAEPSSKIAMNFIGIGLIPDGGGHFFMEERLGETKAKQLIWEGKTLSANEALTLGLIDEVPTGDFAEAIEGKLQEWLNKPVQAMIKTKKILAEKNRPSLSKILELEKYGQFKMRQTEDHQEGINAFLEKRKPNFKGR</sequence>
<keyword evidence="3" id="KW-1185">Reference proteome</keyword>
<dbReference type="EMBL" id="BAUW01000035">
    <property type="protein sequence ID" value="GAE46061.1"/>
    <property type="molecule type" value="Genomic_DNA"/>
</dbReference>
<accession>W4RP26</accession>
<evidence type="ECO:0000313" key="2">
    <source>
        <dbReference type="EMBL" id="GAE46061.1"/>
    </source>
</evidence>
<dbReference type="Gene3D" id="3.90.226.10">
    <property type="entry name" value="2-enoyl-CoA Hydratase, Chain A, domain 1"/>
    <property type="match status" value="1"/>
</dbReference>
<name>W4RP26_9BACI</name>
<gene>
    <name evidence="2" type="ORF">JCM21738_2921</name>
</gene>
<proteinExistence type="inferred from homology"/>
<dbReference type="RefSeq" id="WP_023615415.1">
    <property type="nucleotide sequence ID" value="NZ_BBCO01000035.1"/>
</dbReference>
<dbReference type="PANTHER" id="PTHR43459:SF1">
    <property type="entry name" value="EG:BACN32G11.4 PROTEIN"/>
    <property type="match status" value="1"/>
</dbReference>
<organism evidence="2 3">
    <name type="scientific">Mesobacillus boroniphilus JCM 21738</name>
    <dbReference type="NCBI Taxonomy" id="1294265"/>
    <lineage>
        <taxon>Bacteria</taxon>
        <taxon>Bacillati</taxon>
        <taxon>Bacillota</taxon>
        <taxon>Bacilli</taxon>
        <taxon>Bacillales</taxon>
        <taxon>Bacillaceae</taxon>
        <taxon>Mesobacillus</taxon>
    </lineage>
</organism>
<dbReference type="NCBIfam" id="NF005804">
    <property type="entry name" value="PRK07659.1"/>
    <property type="match status" value="1"/>
</dbReference>
<dbReference type="InterPro" id="IPR001753">
    <property type="entry name" value="Enoyl-CoA_hydra/iso"/>
</dbReference>
<evidence type="ECO:0000256" key="1">
    <source>
        <dbReference type="ARBA" id="ARBA00005254"/>
    </source>
</evidence>
<dbReference type="InterPro" id="IPR029045">
    <property type="entry name" value="ClpP/crotonase-like_dom_sf"/>
</dbReference>
<dbReference type="Gene3D" id="1.10.12.10">
    <property type="entry name" value="Lyase 2-enoyl-coa Hydratase, Chain A, domain 2"/>
    <property type="match status" value="1"/>
</dbReference>
<dbReference type="Pfam" id="PF00378">
    <property type="entry name" value="ECH_1"/>
    <property type="match status" value="1"/>
</dbReference>
<dbReference type="CDD" id="cd06558">
    <property type="entry name" value="crotonase-like"/>
    <property type="match status" value="1"/>
</dbReference>
<dbReference type="SUPFAM" id="SSF52096">
    <property type="entry name" value="ClpP/crotonase"/>
    <property type="match status" value="1"/>
</dbReference>
<dbReference type="eggNOG" id="COG1024">
    <property type="taxonomic scope" value="Bacteria"/>
</dbReference>
<comment type="caution">
    <text evidence="2">The sequence shown here is derived from an EMBL/GenBank/DDBJ whole genome shotgun (WGS) entry which is preliminary data.</text>
</comment>
<protein>
    <submittedName>
        <fullName evidence="2">Enoyl-CoA hydratase</fullName>
    </submittedName>
</protein>
<dbReference type="GO" id="GO:0003824">
    <property type="term" value="F:catalytic activity"/>
    <property type="evidence" value="ECO:0007669"/>
    <property type="project" value="UniProtKB-ARBA"/>
</dbReference>
<reference evidence="2 3" key="1">
    <citation type="submission" date="2013-12" db="EMBL/GenBank/DDBJ databases">
        <title>NBRP : Genome information of microbial organism related human and environment.</title>
        <authorList>
            <person name="Hattori M."/>
            <person name="Oshima K."/>
            <person name="Inaba H."/>
            <person name="Suda W."/>
            <person name="Sakamoto M."/>
            <person name="Iino T."/>
            <person name="Kitahara M."/>
            <person name="Oshida Y."/>
            <person name="Iida T."/>
            <person name="Kudo T."/>
            <person name="Itoh T."/>
            <person name="Ahmed I."/>
            <person name="Ohkuma M."/>
        </authorList>
    </citation>
    <scope>NUCLEOTIDE SEQUENCE [LARGE SCALE GENOMIC DNA]</scope>
    <source>
        <strain evidence="2 3">JCM 21738</strain>
    </source>
</reference>
<dbReference type="InterPro" id="IPR014748">
    <property type="entry name" value="Enoyl-CoA_hydra_C"/>
</dbReference>
<dbReference type="Proteomes" id="UP000018949">
    <property type="component" value="Unassembled WGS sequence"/>
</dbReference>
<comment type="similarity">
    <text evidence="1">Belongs to the enoyl-CoA hydratase/isomerase family.</text>
</comment>
<dbReference type="PANTHER" id="PTHR43459">
    <property type="entry name" value="ENOYL-COA HYDRATASE"/>
    <property type="match status" value="1"/>
</dbReference>
<dbReference type="AlphaFoldDB" id="W4RP26"/>